<keyword evidence="9" id="KW-1185">Reference proteome</keyword>
<dbReference type="EMBL" id="JJQU01000002">
    <property type="protein sequence ID" value="KKH91380.1"/>
    <property type="molecule type" value="Genomic_DNA"/>
</dbReference>
<dbReference type="InterPro" id="IPR000055">
    <property type="entry name" value="Restrct_endonuc_typeI_TRD"/>
</dbReference>
<evidence type="ECO:0000256" key="4">
    <source>
        <dbReference type="SAM" id="Coils"/>
    </source>
</evidence>
<dbReference type="Proteomes" id="UP000034578">
    <property type="component" value="Unassembled WGS sequence"/>
</dbReference>
<accession>A0A0F8DWI6</accession>
<comment type="caution">
    <text evidence="6">The sequence shown here is derived from an EMBL/GenBank/DDBJ whole genome shotgun (WGS) entry which is preliminary data.</text>
</comment>
<feature type="domain" description="Type I restriction modification DNA specificity" evidence="5">
    <location>
        <begin position="227"/>
        <end position="399"/>
    </location>
</feature>
<protein>
    <recommendedName>
        <fullName evidence="5">Type I restriction modification DNA specificity domain-containing protein</fullName>
    </recommendedName>
</protein>
<dbReference type="CDD" id="cd17259">
    <property type="entry name" value="RMtype1_S_StySKI-TRD2-CR2_like"/>
    <property type="match status" value="1"/>
</dbReference>
<dbReference type="Pfam" id="PF01420">
    <property type="entry name" value="Methylase_S"/>
    <property type="match status" value="2"/>
</dbReference>
<dbReference type="PANTHER" id="PTHR30408:SF12">
    <property type="entry name" value="TYPE I RESTRICTION ENZYME MJAVIII SPECIFICITY SUBUNIT"/>
    <property type="match status" value="1"/>
</dbReference>
<feature type="coiled-coil region" evidence="4">
    <location>
        <begin position="180"/>
        <end position="207"/>
    </location>
</feature>
<dbReference type="Proteomes" id="UP000034152">
    <property type="component" value="Unassembled WGS sequence"/>
</dbReference>
<organism evidence="6 9">
    <name type="scientific">Methanosarcina mazei</name>
    <name type="common">Methanosarcina frisia</name>
    <dbReference type="NCBI Taxonomy" id="2209"/>
    <lineage>
        <taxon>Archaea</taxon>
        <taxon>Methanobacteriati</taxon>
        <taxon>Methanobacteriota</taxon>
        <taxon>Stenosarchaea group</taxon>
        <taxon>Methanomicrobia</taxon>
        <taxon>Methanosarcinales</taxon>
        <taxon>Methanosarcinaceae</taxon>
        <taxon>Methanosarcina</taxon>
    </lineage>
</organism>
<dbReference type="PATRIC" id="fig|2209.56.peg.2476"/>
<feature type="domain" description="Type I restriction modification DNA specificity" evidence="5">
    <location>
        <begin position="20"/>
        <end position="196"/>
    </location>
</feature>
<dbReference type="PANTHER" id="PTHR30408">
    <property type="entry name" value="TYPE-1 RESTRICTION ENZYME ECOKI SPECIFICITY PROTEIN"/>
    <property type="match status" value="1"/>
</dbReference>
<dbReference type="EMBL" id="JJOS01000002">
    <property type="protein sequence ID" value="KKG07033.1"/>
    <property type="molecule type" value="Genomic_DNA"/>
</dbReference>
<comment type="similarity">
    <text evidence="1">Belongs to the type-I restriction system S methylase family.</text>
</comment>
<dbReference type="SUPFAM" id="SSF116734">
    <property type="entry name" value="DNA methylase specificity domain"/>
    <property type="match status" value="2"/>
</dbReference>
<keyword evidence="3" id="KW-0238">DNA-binding</keyword>
<evidence type="ECO:0000313" key="6">
    <source>
        <dbReference type="EMBL" id="KKG07033.1"/>
    </source>
</evidence>
<dbReference type="AlphaFoldDB" id="A0A0F8DWI6"/>
<evidence type="ECO:0000259" key="5">
    <source>
        <dbReference type="Pfam" id="PF01420"/>
    </source>
</evidence>
<name>A0A0F8DWI6_METMZ</name>
<dbReference type="InterPro" id="IPR052021">
    <property type="entry name" value="Type-I_RS_S_subunit"/>
</dbReference>
<dbReference type="RefSeq" id="WP_048047985.1">
    <property type="nucleotide sequence ID" value="NZ_JJOS01000002.1"/>
</dbReference>
<dbReference type="GO" id="GO:0009307">
    <property type="term" value="P:DNA restriction-modification system"/>
    <property type="evidence" value="ECO:0007669"/>
    <property type="project" value="UniProtKB-KW"/>
</dbReference>
<evidence type="ECO:0000256" key="1">
    <source>
        <dbReference type="ARBA" id="ARBA00010923"/>
    </source>
</evidence>
<evidence type="ECO:0000313" key="9">
    <source>
        <dbReference type="Proteomes" id="UP000034578"/>
    </source>
</evidence>
<evidence type="ECO:0000256" key="3">
    <source>
        <dbReference type="ARBA" id="ARBA00023125"/>
    </source>
</evidence>
<keyword evidence="4" id="KW-0175">Coiled coil</keyword>
<reference evidence="8 9" key="1">
    <citation type="journal article" date="2015" name="ISME J.">
        <title>Genomic and phenotypic differentiation among Methanosarcina mazei populations from Columbia River sediment.</title>
        <authorList>
            <person name="Youngblut N.D."/>
            <person name="Wirth J.S."/>
            <person name="Henriksen J.R."/>
            <person name="Smith M."/>
            <person name="Simon H."/>
            <person name="Metcalf W.W."/>
            <person name="Whitaker R.J."/>
        </authorList>
    </citation>
    <scope>NUCLEOTIDE SEQUENCE [LARGE SCALE GENOMIC DNA]</scope>
    <source>
        <strain evidence="7 8">1.H.M.2.1</strain>
        <strain evidence="6 9">2.F.A.2.4</strain>
    </source>
</reference>
<keyword evidence="2" id="KW-0680">Restriction system</keyword>
<evidence type="ECO:0000313" key="8">
    <source>
        <dbReference type="Proteomes" id="UP000034152"/>
    </source>
</evidence>
<dbReference type="Gene3D" id="3.90.220.20">
    <property type="entry name" value="DNA methylase specificity domains"/>
    <property type="match status" value="2"/>
</dbReference>
<dbReference type="GO" id="GO:0003677">
    <property type="term" value="F:DNA binding"/>
    <property type="evidence" value="ECO:0007669"/>
    <property type="project" value="UniProtKB-KW"/>
</dbReference>
<dbReference type="InterPro" id="IPR044946">
    <property type="entry name" value="Restrct_endonuc_typeI_TRD_sf"/>
</dbReference>
<sequence>MSEKSQVPKGYKKTELGVVPEEWKIFQVDQLVNVNGESRDPTKNSEELFYYIDIDAVENESGLIKYPKRLSGKEAPSRARRVIHKDDVIMSTVRPYHKAFALVPQIYENQICSTGFAVLSCGKNLDPKYLLHYLLSDKVIDQCISMMAGGQYPALNTSQVSKIKIAFPPLPEQQKIASILSKVNEQIEQTKQIIEKTELLIKGLRQQLLTKGIGHTKFKKTELGEIPEEWEVCKFIKYIDIKSGKGFKLEEYSDSGIKLLRIDNVSHGKIVWDTIAYLPNEYADKNQDLVLEEGDILLALNRPVTQNKLKIGILKQEDLPSILYQRVGKITFNRKINSYYVYHWLTMFLPNFISKKAVGSDQPFINLTDLRKMTFFVPSEIEQQKIASILSKVDSQIQDNQNYLTRLLELKKGLMHDLLTGKVRVCI</sequence>
<evidence type="ECO:0000256" key="2">
    <source>
        <dbReference type="ARBA" id="ARBA00022747"/>
    </source>
</evidence>
<evidence type="ECO:0000313" key="7">
    <source>
        <dbReference type="EMBL" id="KKH91380.1"/>
    </source>
</evidence>
<gene>
    <name evidence="6" type="ORF">DU47_04305</name>
    <name evidence="7" type="ORF">DU80_11570</name>
</gene>
<proteinExistence type="inferred from homology"/>